<keyword evidence="2" id="KW-1185">Reference proteome</keyword>
<gene>
    <name evidence="1" type="ORF">RPERSI_LOCUS15018</name>
</gene>
<dbReference type="EMBL" id="CAJVQC010035448">
    <property type="protein sequence ID" value="CAG8759005.1"/>
    <property type="molecule type" value="Genomic_DNA"/>
</dbReference>
<accession>A0ACA9QP27</accession>
<evidence type="ECO:0000313" key="1">
    <source>
        <dbReference type="EMBL" id="CAG8759005.1"/>
    </source>
</evidence>
<reference evidence="1" key="1">
    <citation type="submission" date="2021-06" db="EMBL/GenBank/DDBJ databases">
        <authorList>
            <person name="Kallberg Y."/>
            <person name="Tangrot J."/>
            <person name="Rosling A."/>
        </authorList>
    </citation>
    <scope>NUCLEOTIDE SEQUENCE</scope>
    <source>
        <strain evidence="1">MA461A</strain>
    </source>
</reference>
<proteinExistence type="predicted"/>
<dbReference type="Proteomes" id="UP000789920">
    <property type="component" value="Unassembled WGS sequence"/>
</dbReference>
<feature type="non-terminal residue" evidence="1">
    <location>
        <position position="1"/>
    </location>
</feature>
<evidence type="ECO:0000313" key="2">
    <source>
        <dbReference type="Proteomes" id="UP000789920"/>
    </source>
</evidence>
<organism evidence="1 2">
    <name type="scientific">Racocetra persica</name>
    <dbReference type="NCBI Taxonomy" id="160502"/>
    <lineage>
        <taxon>Eukaryota</taxon>
        <taxon>Fungi</taxon>
        <taxon>Fungi incertae sedis</taxon>
        <taxon>Mucoromycota</taxon>
        <taxon>Glomeromycotina</taxon>
        <taxon>Glomeromycetes</taxon>
        <taxon>Diversisporales</taxon>
        <taxon>Gigasporaceae</taxon>
        <taxon>Racocetra</taxon>
    </lineage>
</organism>
<sequence length="162" mass="18883">IAEPDRYNKSLISINKQNNIVVKKLLSFGEKITLMTKVLYEKQRKENNILELNPDQFQKMLEDAKPQLVGFFNELYDAFISKRRSSYNRKEDKKKVVNIYYSIAMIRNRLVNDYPLEIGLYLVASGAFCDAIDAMHKADIIVCYKTVKNYRKKVVAAHPENI</sequence>
<name>A0ACA9QP27_9GLOM</name>
<protein>
    <submittedName>
        <fullName evidence="1">15722_t:CDS:1</fullName>
    </submittedName>
</protein>
<comment type="caution">
    <text evidence="1">The sequence shown here is derived from an EMBL/GenBank/DDBJ whole genome shotgun (WGS) entry which is preliminary data.</text>
</comment>